<dbReference type="EMBL" id="JAYGHY010000047">
    <property type="protein sequence ID" value="MEA5443365.1"/>
    <property type="molecule type" value="Genomic_DNA"/>
</dbReference>
<accession>A0ABU5SXW4</accession>
<dbReference type="InterPro" id="IPR050765">
    <property type="entry name" value="Riboflavin_Biosynth_HTPR"/>
</dbReference>
<dbReference type="Gene3D" id="3.40.430.10">
    <property type="entry name" value="Dihydrofolate Reductase, subunit A"/>
    <property type="match status" value="1"/>
</dbReference>
<evidence type="ECO:0000256" key="2">
    <source>
        <dbReference type="ARBA" id="ARBA00022857"/>
    </source>
</evidence>
<evidence type="ECO:0000313" key="5">
    <source>
        <dbReference type="EMBL" id="MEA5443365.1"/>
    </source>
</evidence>
<dbReference type="PANTHER" id="PTHR38011:SF7">
    <property type="entry name" value="2,5-DIAMINO-6-RIBOSYLAMINO-4(3H)-PYRIMIDINONE 5'-PHOSPHATE REDUCTASE"/>
    <property type="match status" value="1"/>
</dbReference>
<evidence type="ECO:0000313" key="6">
    <source>
        <dbReference type="Proteomes" id="UP001302329"/>
    </source>
</evidence>
<sequence>MSPAAAAAPLGAGLRPELRLVLAVSLDGRLAPAEGGAAQLGGTGDRQVLEEALAWADAALVGAQTLRHHGGTCLIHRPPLLEARRRQGRSAQPIAIAVSRSGRLPADLPFFRQPLARWLLQASPPPPGAPAEGFEHHLPLESWCQALEALGGLGLRRLVVLGGARLAASLAAENLLDELQLTVCPRLLGGPHGWLPAGSVVAPEARAGWRLVEHRALAGDELLLRWRRPGDQGATS</sequence>
<evidence type="ECO:0000256" key="1">
    <source>
        <dbReference type="ARBA" id="ARBA00005104"/>
    </source>
</evidence>
<organism evidence="5 6">
    <name type="scientific">Cyanobium gracile UHCC 0281</name>
    <dbReference type="NCBI Taxonomy" id="3110309"/>
    <lineage>
        <taxon>Bacteria</taxon>
        <taxon>Bacillati</taxon>
        <taxon>Cyanobacteriota</taxon>
        <taxon>Cyanophyceae</taxon>
        <taxon>Synechococcales</taxon>
        <taxon>Prochlorococcaceae</taxon>
        <taxon>Cyanobium</taxon>
    </lineage>
</organism>
<gene>
    <name evidence="5" type="ORF">VB739_12440</name>
</gene>
<reference evidence="5 6" key="1">
    <citation type="submission" date="2023-12" db="EMBL/GenBank/DDBJ databases">
        <title>Baltic Sea Cyanobacteria.</title>
        <authorList>
            <person name="Delbaje E."/>
            <person name="Fewer D.P."/>
            <person name="Shishido T.K."/>
        </authorList>
    </citation>
    <scope>NUCLEOTIDE SEQUENCE [LARGE SCALE GENOMIC DNA]</scope>
    <source>
        <strain evidence="5 6">UHCC 0281</strain>
    </source>
</reference>
<comment type="caution">
    <text evidence="5">The sequence shown here is derived from an EMBL/GenBank/DDBJ whole genome shotgun (WGS) entry which is preliminary data.</text>
</comment>
<feature type="domain" description="Bacterial bifunctional deaminase-reductase C-terminal" evidence="4">
    <location>
        <begin position="17"/>
        <end position="218"/>
    </location>
</feature>
<evidence type="ECO:0000256" key="3">
    <source>
        <dbReference type="ARBA" id="ARBA00023002"/>
    </source>
</evidence>
<keyword evidence="3" id="KW-0560">Oxidoreductase</keyword>
<keyword evidence="2" id="KW-0521">NADP</keyword>
<dbReference type="InterPro" id="IPR024072">
    <property type="entry name" value="DHFR-like_dom_sf"/>
</dbReference>
<keyword evidence="6" id="KW-1185">Reference proteome</keyword>
<comment type="pathway">
    <text evidence="1">Cofactor biosynthesis; riboflavin biosynthesis.</text>
</comment>
<dbReference type="Pfam" id="PF01872">
    <property type="entry name" value="RibD_C"/>
    <property type="match status" value="1"/>
</dbReference>
<dbReference type="RefSeq" id="WP_323357361.1">
    <property type="nucleotide sequence ID" value="NZ_JAYGHY010000047.1"/>
</dbReference>
<dbReference type="Proteomes" id="UP001302329">
    <property type="component" value="Unassembled WGS sequence"/>
</dbReference>
<dbReference type="InterPro" id="IPR002734">
    <property type="entry name" value="RibDG_C"/>
</dbReference>
<name>A0ABU5SXW4_9CYAN</name>
<proteinExistence type="predicted"/>
<dbReference type="SUPFAM" id="SSF53597">
    <property type="entry name" value="Dihydrofolate reductase-like"/>
    <property type="match status" value="1"/>
</dbReference>
<protein>
    <submittedName>
        <fullName evidence="5">RibD family protein</fullName>
    </submittedName>
</protein>
<evidence type="ECO:0000259" key="4">
    <source>
        <dbReference type="Pfam" id="PF01872"/>
    </source>
</evidence>
<dbReference type="PANTHER" id="PTHR38011">
    <property type="entry name" value="DIHYDROFOLATE REDUCTASE FAMILY PROTEIN (AFU_ORTHOLOGUE AFUA_8G06820)"/>
    <property type="match status" value="1"/>
</dbReference>